<evidence type="ECO:0000313" key="3">
    <source>
        <dbReference type="Proteomes" id="UP000034256"/>
    </source>
</evidence>
<reference evidence="2 3" key="1">
    <citation type="journal article" date="2015" name="Nature">
        <title>rRNA introns, odd ribosomes, and small enigmatic genomes across a large radiation of phyla.</title>
        <authorList>
            <person name="Brown C.T."/>
            <person name="Hug L.A."/>
            <person name="Thomas B.C."/>
            <person name="Sharon I."/>
            <person name="Castelle C.J."/>
            <person name="Singh A."/>
            <person name="Wilkins M.J."/>
            <person name="Williams K.H."/>
            <person name="Banfield J.F."/>
        </authorList>
    </citation>
    <scope>NUCLEOTIDE SEQUENCE [LARGE SCALE GENOMIC DNA]</scope>
</reference>
<feature type="domain" description="PD-(D/E)XK endonuclease-like" evidence="1">
    <location>
        <begin position="80"/>
        <end position="221"/>
    </location>
</feature>
<dbReference type="InterPro" id="IPR038726">
    <property type="entry name" value="PDDEXK_AddAB-type"/>
</dbReference>
<dbReference type="InterPro" id="IPR011604">
    <property type="entry name" value="PDDEXK-like_dom_sf"/>
</dbReference>
<evidence type="ECO:0000313" key="2">
    <source>
        <dbReference type="EMBL" id="KKS25577.1"/>
    </source>
</evidence>
<evidence type="ECO:0000259" key="1">
    <source>
        <dbReference type="Pfam" id="PF12705"/>
    </source>
</evidence>
<gene>
    <name evidence="2" type="ORF">UU85_C0001G0006</name>
</gene>
<dbReference type="AlphaFoldDB" id="A0A0G0XM77"/>
<sequence length="230" mass="26411">MKSKEGLWRLSPSGLYSFEECEACFWIENHHEKAPGIPPVLNMAMDSIFKSRYDTYREKNELPPEIQELGEKGVSLFGDLETLNKWRGHSSHLRIINEKIGYMLSGKLDEVLVEKDGRLIPTDFKSSGYAPKEDKQKYYVSQLNAYALMFREHGYRPSDRAILLHYFVKDTKNPSLNVEFVSHIDPVKIDLGALEKKITEMVKLLNGPYPGDDLECGKCVYFKKRGAIKS</sequence>
<proteinExistence type="predicted"/>
<dbReference type="Pfam" id="PF12705">
    <property type="entry name" value="PDDEXK_1"/>
    <property type="match status" value="1"/>
</dbReference>
<comment type="caution">
    <text evidence="2">The sequence shown here is derived from an EMBL/GenBank/DDBJ whole genome shotgun (WGS) entry which is preliminary data.</text>
</comment>
<dbReference type="EMBL" id="LCCF01000001">
    <property type="protein sequence ID" value="KKS25577.1"/>
    <property type="molecule type" value="Genomic_DNA"/>
</dbReference>
<dbReference type="Gene3D" id="3.90.320.10">
    <property type="match status" value="1"/>
</dbReference>
<name>A0A0G0XM77_9BACT</name>
<organism evidence="2 3">
    <name type="scientific">Candidatus Wolfebacteria bacterium GW2011_GWA2_42_10</name>
    <dbReference type="NCBI Taxonomy" id="1619004"/>
    <lineage>
        <taxon>Bacteria</taxon>
        <taxon>Candidatus Wolfeibacteriota</taxon>
    </lineage>
</organism>
<accession>A0A0G0XM77</accession>
<protein>
    <recommendedName>
        <fullName evidence="1">PD-(D/E)XK endonuclease-like domain-containing protein</fullName>
    </recommendedName>
</protein>
<dbReference type="Proteomes" id="UP000034256">
    <property type="component" value="Unassembled WGS sequence"/>
</dbReference>